<evidence type="ECO:0000256" key="1">
    <source>
        <dbReference type="SAM" id="MobiDB-lite"/>
    </source>
</evidence>
<reference evidence="2" key="1">
    <citation type="submission" date="2019-11" db="EMBL/GenBank/DDBJ databases">
        <authorList>
            <person name="Li J."/>
        </authorList>
    </citation>
    <scope>NUCLEOTIDE SEQUENCE</scope>
    <source>
        <strain evidence="2">B6B</strain>
    </source>
</reference>
<sequence length="77" mass="9369">MSKKKQESNTLKDRLNDELLAKLTTKKQELRKQEEDKLQKEKEKEKQVKIAEQKRKEANKSFEELLSDSEMDWRKFK</sequence>
<keyword evidence="3" id="KW-1185">Reference proteome</keyword>
<proteinExistence type="predicted"/>
<feature type="compositionally biased region" description="Basic and acidic residues" evidence="1">
    <location>
        <begin position="1"/>
        <end position="63"/>
    </location>
</feature>
<dbReference type="Pfam" id="PF13025">
    <property type="entry name" value="DUF3886"/>
    <property type="match status" value="1"/>
</dbReference>
<evidence type="ECO:0000313" key="2">
    <source>
        <dbReference type="EMBL" id="MRH42323.1"/>
    </source>
</evidence>
<accession>A0A6A8D978</accession>
<dbReference type="EMBL" id="WJNG01000005">
    <property type="protein sequence ID" value="MRH42323.1"/>
    <property type="molecule type" value="Genomic_DNA"/>
</dbReference>
<dbReference type="RefSeq" id="WP_153735982.1">
    <property type="nucleotide sequence ID" value="NZ_WJNG01000005.1"/>
</dbReference>
<evidence type="ECO:0000313" key="3">
    <source>
        <dbReference type="Proteomes" id="UP000799092"/>
    </source>
</evidence>
<feature type="region of interest" description="Disordered" evidence="1">
    <location>
        <begin position="1"/>
        <end position="77"/>
    </location>
</feature>
<gene>
    <name evidence="2" type="ORF">GH741_06465</name>
</gene>
<name>A0A6A8D978_9BACI</name>
<dbReference type="AlphaFoldDB" id="A0A6A8D978"/>
<dbReference type="InterPro" id="IPR024980">
    <property type="entry name" value="DUF3886"/>
</dbReference>
<protein>
    <submittedName>
        <fullName evidence="2">DUF3886 domain-containing protein</fullName>
    </submittedName>
</protein>
<organism evidence="2 3">
    <name type="scientific">Aquibacillus halophilus</name>
    <dbReference type="NCBI Taxonomy" id="930132"/>
    <lineage>
        <taxon>Bacteria</taxon>
        <taxon>Bacillati</taxon>
        <taxon>Bacillota</taxon>
        <taxon>Bacilli</taxon>
        <taxon>Bacillales</taxon>
        <taxon>Bacillaceae</taxon>
        <taxon>Aquibacillus</taxon>
    </lineage>
</organism>
<dbReference type="Proteomes" id="UP000799092">
    <property type="component" value="Unassembled WGS sequence"/>
</dbReference>
<comment type="caution">
    <text evidence="2">The sequence shown here is derived from an EMBL/GenBank/DDBJ whole genome shotgun (WGS) entry which is preliminary data.</text>
</comment>